<sequence>MSGSDHPIVASLFDSNRCVKRSLLLGKQRERAGKKESIKQSRIDDSTMETEYVEVSFIGNRWVPNRFSLVASTLRQGERG</sequence>
<keyword evidence="2" id="KW-1185">Reference proteome</keyword>
<evidence type="ECO:0000313" key="2">
    <source>
        <dbReference type="Proteomes" id="UP001187192"/>
    </source>
</evidence>
<accession>A0AA88CZH8</accession>
<dbReference type="AlphaFoldDB" id="A0AA88CZH8"/>
<dbReference type="EMBL" id="BTGU01000012">
    <property type="protein sequence ID" value="GMN40853.1"/>
    <property type="molecule type" value="Genomic_DNA"/>
</dbReference>
<reference evidence="1" key="1">
    <citation type="submission" date="2023-07" db="EMBL/GenBank/DDBJ databases">
        <title>draft genome sequence of fig (Ficus carica).</title>
        <authorList>
            <person name="Takahashi T."/>
            <person name="Nishimura K."/>
        </authorList>
    </citation>
    <scope>NUCLEOTIDE SEQUENCE</scope>
</reference>
<gene>
    <name evidence="1" type="ORF">TIFTF001_010077</name>
</gene>
<protein>
    <submittedName>
        <fullName evidence="1">Uncharacterized protein</fullName>
    </submittedName>
</protein>
<organism evidence="1 2">
    <name type="scientific">Ficus carica</name>
    <name type="common">Common fig</name>
    <dbReference type="NCBI Taxonomy" id="3494"/>
    <lineage>
        <taxon>Eukaryota</taxon>
        <taxon>Viridiplantae</taxon>
        <taxon>Streptophyta</taxon>
        <taxon>Embryophyta</taxon>
        <taxon>Tracheophyta</taxon>
        <taxon>Spermatophyta</taxon>
        <taxon>Magnoliopsida</taxon>
        <taxon>eudicotyledons</taxon>
        <taxon>Gunneridae</taxon>
        <taxon>Pentapetalae</taxon>
        <taxon>rosids</taxon>
        <taxon>fabids</taxon>
        <taxon>Rosales</taxon>
        <taxon>Moraceae</taxon>
        <taxon>Ficeae</taxon>
        <taxon>Ficus</taxon>
    </lineage>
</organism>
<dbReference type="Proteomes" id="UP001187192">
    <property type="component" value="Unassembled WGS sequence"/>
</dbReference>
<proteinExistence type="predicted"/>
<comment type="caution">
    <text evidence="1">The sequence shown here is derived from an EMBL/GenBank/DDBJ whole genome shotgun (WGS) entry which is preliminary data.</text>
</comment>
<name>A0AA88CZH8_FICCA</name>
<evidence type="ECO:0000313" key="1">
    <source>
        <dbReference type="EMBL" id="GMN40853.1"/>
    </source>
</evidence>